<protein>
    <submittedName>
        <fullName evidence="1">Uncharacterized protein</fullName>
    </submittedName>
</protein>
<reference evidence="2" key="1">
    <citation type="submission" date="2016-06" db="EMBL/GenBank/DDBJ databases">
        <title>Parallel loss of symbiosis genes in relatives of nitrogen-fixing non-legume Parasponia.</title>
        <authorList>
            <person name="Van Velzen R."/>
            <person name="Holmer R."/>
            <person name="Bu F."/>
            <person name="Rutten L."/>
            <person name="Van Zeijl A."/>
            <person name="Liu W."/>
            <person name="Santuari L."/>
            <person name="Cao Q."/>
            <person name="Sharma T."/>
            <person name="Shen D."/>
            <person name="Roswanjaya Y."/>
            <person name="Wardhani T."/>
            <person name="Kalhor M.S."/>
            <person name="Jansen J."/>
            <person name="Van den Hoogen J."/>
            <person name="Gungor B."/>
            <person name="Hartog M."/>
            <person name="Hontelez J."/>
            <person name="Verver J."/>
            <person name="Yang W.-C."/>
            <person name="Schijlen E."/>
            <person name="Repin R."/>
            <person name="Schilthuizen M."/>
            <person name="Schranz E."/>
            <person name="Heidstra R."/>
            <person name="Miyata K."/>
            <person name="Fedorova E."/>
            <person name="Kohlen W."/>
            <person name="Bisseling T."/>
            <person name="Smit S."/>
            <person name="Geurts R."/>
        </authorList>
    </citation>
    <scope>NUCLEOTIDE SEQUENCE [LARGE SCALE GENOMIC DNA]</scope>
    <source>
        <strain evidence="2">cv. RG33-2</strain>
    </source>
</reference>
<proteinExistence type="predicted"/>
<comment type="caution">
    <text evidence="1">The sequence shown here is derived from an EMBL/GenBank/DDBJ whole genome shotgun (WGS) entry which is preliminary data.</text>
</comment>
<dbReference type="AlphaFoldDB" id="A0A2P5ECS9"/>
<name>A0A2P5ECS9_TREOI</name>
<accession>A0A2P5ECS9</accession>
<dbReference type="Proteomes" id="UP000237000">
    <property type="component" value="Unassembled WGS sequence"/>
</dbReference>
<gene>
    <name evidence="1" type="ORF">TorRG33x02_209190</name>
</gene>
<dbReference type="EMBL" id="JXTC01000180">
    <property type="protein sequence ID" value="PON83352.1"/>
    <property type="molecule type" value="Genomic_DNA"/>
</dbReference>
<evidence type="ECO:0000313" key="1">
    <source>
        <dbReference type="EMBL" id="PON83352.1"/>
    </source>
</evidence>
<sequence length="83" mass="9792">MPQLQPEPIYDTLRLNIELELGDPTEERIVITNSAVLFPELSLLLAKRKCLLTIEFRRFEDKTDWGFEMREIISVGRKRKFIA</sequence>
<dbReference type="InParanoid" id="A0A2P5ECS9"/>
<evidence type="ECO:0000313" key="2">
    <source>
        <dbReference type="Proteomes" id="UP000237000"/>
    </source>
</evidence>
<organism evidence="1 2">
    <name type="scientific">Trema orientale</name>
    <name type="common">Charcoal tree</name>
    <name type="synonym">Celtis orientalis</name>
    <dbReference type="NCBI Taxonomy" id="63057"/>
    <lineage>
        <taxon>Eukaryota</taxon>
        <taxon>Viridiplantae</taxon>
        <taxon>Streptophyta</taxon>
        <taxon>Embryophyta</taxon>
        <taxon>Tracheophyta</taxon>
        <taxon>Spermatophyta</taxon>
        <taxon>Magnoliopsida</taxon>
        <taxon>eudicotyledons</taxon>
        <taxon>Gunneridae</taxon>
        <taxon>Pentapetalae</taxon>
        <taxon>rosids</taxon>
        <taxon>fabids</taxon>
        <taxon>Rosales</taxon>
        <taxon>Cannabaceae</taxon>
        <taxon>Trema</taxon>
    </lineage>
</organism>
<keyword evidence="2" id="KW-1185">Reference proteome</keyword>